<dbReference type="InterPro" id="IPR036179">
    <property type="entry name" value="Ig-like_dom_sf"/>
</dbReference>
<comment type="caution">
    <text evidence="2">The sequence shown here is derived from an EMBL/GenBank/DDBJ whole genome shotgun (WGS) entry which is preliminary data.</text>
</comment>
<keyword evidence="1" id="KW-0732">Signal</keyword>
<feature type="chain" id="PRO_5040971253" description="Immunoglobulin subtype domain-containing protein" evidence="1">
    <location>
        <begin position="29"/>
        <end position="148"/>
    </location>
</feature>
<gene>
    <name evidence="2" type="ORF">OS493_024247</name>
</gene>
<dbReference type="EMBL" id="MU826844">
    <property type="protein sequence ID" value="KAJ7371572.1"/>
    <property type="molecule type" value="Genomic_DNA"/>
</dbReference>
<dbReference type="InterPro" id="IPR013783">
    <property type="entry name" value="Ig-like_fold"/>
</dbReference>
<dbReference type="SUPFAM" id="SSF48726">
    <property type="entry name" value="Immunoglobulin"/>
    <property type="match status" value="1"/>
</dbReference>
<accession>A0A9W9YY38</accession>
<evidence type="ECO:0000313" key="2">
    <source>
        <dbReference type="EMBL" id="KAJ7371572.1"/>
    </source>
</evidence>
<evidence type="ECO:0000313" key="3">
    <source>
        <dbReference type="Proteomes" id="UP001163046"/>
    </source>
</evidence>
<reference evidence="2" key="1">
    <citation type="submission" date="2023-01" db="EMBL/GenBank/DDBJ databases">
        <title>Genome assembly of the deep-sea coral Lophelia pertusa.</title>
        <authorList>
            <person name="Herrera S."/>
            <person name="Cordes E."/>
        </authorList>
    </citation>
    <scope>NUCLEOTIDE SEQUENCE</scope>
    <source>
        <strain evidence="2">USNM1676648</strain>
        <tissue evidence="2">Polyp</tissue>
    </source>
</reference>
<protein>
    <recommendedName>
        <fullName evidence="4">Immunoglobulin subtype domain-containing protein</fullName>
    </recommendedName>
</protein>
<dbReference type="AlphaFoldDB" id="A0A9W9YY38"/>
<sequence length="148" mass="16430">MILRLRSLANWWFAVVVISLSIAPQVESSSIVTITLFGSNVTKVLVNTPIIQLCWNYSVVGIDLLREVEFARSRQGADDYIGYADYPRNLTVVSINFPSRDRFSIKFPATLSIHNVTAADTGTYIFAVKLNSAHKTSSSVYLDVLGKL</sequence>
<keyword evidence="3" id="KW-1185">Reference proteome</keyword>
<name>A0A9W9YY38_9CNID</name>
<organism evidence="2 3">
    <name type="scientific">Desmophyllum pertusum</name>
    <dbReference type="NCBI Taxonomy" id="174260"/>
    <lineage>
        <taxon>Eukaryota</taxon>
        <taxon>Metazoa</taxon>
        <taxon>Cnidaria</taxon>
        <taxon>Anthozoa</taxon>
        <taxon>Hexacorallia</taxon>
        <taxon>Scleractinia</taxon>
        <taxon>Caryophylliina</taxon>
        <taxon>Caryophylliidae</taxon>
        <taxon>Desmophyllum</taxon>
    </lineage>
</organism>
<dbReference type="OrthoDB" id="10012075at2759"/>
<dbReference type="Gene3D" id="2.60.40.10">
    <property type="entry name" value="Immunoglobulins"/>
    <property type="match status" value="1"/>
</dbReference>
<evidence type="ECO:0000256" key="1">
    <source>
        <dbReference type="SAM" id="SignalP"/>
    </source>
</evidence>
<evidence type="ECO:0008006" key="4">
    <source>
        <dbReference type="Google" id="ProtNLM"/>
    </source>
</evidence>
<dbReference type="Proteomes" id="UP001163046">
    <property type="component" value="Unassembled WGS sequence"/>
</dbReference>
<proteinExistence type="predicted"/>
<feature type="signal peptide" evidence="1">
    <location>
        <begin position="1"/>
        <end position="28"/>
    </location>
</feature>